<dbReference type="EMBL" id="AM406670">
    <property type="protein sequence ID" value="CAL93873.1"/>
    <property type="molecule type" value="Genomic_DNA"/>
</dbReference>
<dbReference type="Pfam" id="PF00069">
    <property type="entry name" value="Pkinase"/>
    <property type="match status" value="1"/>
</dbReference>
<dbReference type="InterPro" id="IPR008271">
    <property type="entry name" value="Ser/Thr_kinase_AS"/>
</dbReference>
<accession>A1K4W8</accession>
<dbReference type="SMART" id="SM00220">
    <property type="entry name" value="S_TKc"/>
    <property type="match status" value="1"/>
</dbReference>
<dbReference type="SUPFAM" id="SSF109604">
    <property type="entry name" value="HD-domain/PDEase-like"/>
    <property type="match status" value="1"/>
</dbReference>
<dbReference type="PROSITE" id="PS50011">
    <property type="entry name" value="PROTEIN_KINASE_DOM"/>
    <property type="match status" value="1"/>
</dbReference>
<dbReference type="AlphaFoldDB" id="A1K4W8"/>
<dbReference type="Proteomes" id="UP000002588">
    <property type="component" value="Chromosome"/>
</dbReference>
<keyword evidence="2" id="KW-0547">Nucleotide-binding</keyword>
<feature type="compositionally biased region" description="Gly residues" evidence="5">
    <location>
        <begin position="581"/>
        <end position="592"/>
    </location>
</feature>
<sequence>MADRVGRFEIRGELGRGAQSVVYRAFDPQLEREVAVKTLHFTEHKPGQNETLLAEARIVSPLRHPGIVPIFEAGEADGDVYLVFEYVRGESLAAHMQREGALPPVRAGEILVQILAAVGQAHAEGIIHRDLKPTNVLMDESGAVRVMDFGIACRTAGKGGQAGFAGTPSYMAPEYITTREVSERIDVFAAGVIFIELLTGRRLFAGDDVDQVMQRIVARQVVLPTDLSLDERVAGIALRAVARDPAERFESAAAFRQALEAWLQPDEAVQSAEARQSTVDFLLRRMRHKSDFPALSESVSAINRIASSESESVSKLSVSILRDFSLTNKILRLVNSVAYRQAGGGSISTVSRAVIVLGFDTVRNIAITVLLFEHLQNKANASQLKEDFLRANLAGILARDIASKARTRDLEQSFICAIFHNLGRLLTQFYFPEESEEIRRMMAQKSCTEEVAALRVLGLSFEDLGIGIARSWGFPTLIVDSMHKLPAGKVRKPATQEDRLRVVSALSNEISTAIATLSPEERAKEMQRIAARFAEAQPLDDTELKDAIKHAIEEITEFARIIRINLGQTHFGQQLRRYSGGETGGEGGGSDGSMGSAVLEQNRSPALETGNFGEEGRKAADAQAVLTAGIQDISNTLVEEFKLNDILRIILETMYRAMGFRRVLLCIRDARSNTMQGRFGFGPEVTELAKQFRFTLSFTPDIFHAATSKGVDILISDVDDAKIAERIPAWFRKGVTAKTFVLFPLTIKNAPVALIYADKEHAGEIEITEKELSLLRTLRNQAVLAIKQST</sequence>
<keyword evidence="4" id="KW-0067">ATP-binding</keyword>
<feature type="domain" description="HDOD" evidence="7">
    <location>
        <begin position="292"/>
        <end position="488"/>
    </location>
</feature>
<dbReference type="Gene3D" id="3.30.450.40">
    <property type="match status" value="1"/>
</dbReference>
<dbReference type="CDD" id="cd14014">
    <property type="entry name" value="STKc_PknB_like"/>
    <property type="match status" value="1"/>
</dbReference>
<dbReference type="Gene3D" id="1.10.510.10">
    <property type="entry name" value="Transferase(Phosphotransferase) domain 1"/>
    <property type="match status" value="1"/>
</dbReference>
<dbReference type="GO" id="GO:0005524">
    <property type="term" value="F:ATP binding"/>
    <property type="evidence" value="ECO:0007669"/>
    <property type="project" value="UniProtKB-KW"/>
</dbReference>
<organism evidence="8 9">
    <name type="scientific">Azoarcus sp. (strain BH72)</name>
    <dbReference type="NCBI Taxonomy" id="418699"/>
    <lineage>
        <taxon>Bacteria</taxon>
        <taxon>Pseudomonadati</taxon>
        <taxon>Pseudomonadota</taxon>
        <taxon>Betaproteobacteria</taxon>
        <taxon>Rhodocyclales</taxon>
        <taxon>Zoogloeaceae</taxon>
        <taxon>Azoarcus</taxon>
    </lineage>
</organism>
<dbReference type="PROSITE" id="PS51833">
    <property type="entry name" value="HDOD"/>
    <property type="match status" value="1"/>
</dbReference>
<proteinExistence type="predicted"/>
<dbReference type="KEGG" id="azo:azo1256"/>
<dbReference type="HOGENOM" id="CLU_018569_0_0_4"/>
<keyword evidence="8" id="KW-0723">Serine/threonine-protein kinase</keyword>
<dbReference type="SUPFAM" id="SSF56112">
    <property type="entry name" value="Protein kinase-like (PK-like)"/>
    <property type="match status" value="1"/>
</dbReference>
<dbReference type="PROSITE" id="PS00108">
    <property type="entry name" value="PROTEIN_KINASE_ST"/>
    <property type="match status" value="1"/>
</dbReference>
<evidence type="ECO:0000259" key="7">
    <source>
        <dbReference type="PROSITE" id="PS51833"/>
    </source>
</evidence>
<feature type="region of interest" description="Disordered" evidence="5">
    <location>
        <begin position="576"/>
        <end position="597"/>
    </location>
</feature>
<dbReference type="PANTHER" id="PTHR43289">
    <property type="entry name" value="MITOGEN-ACTIVATED PROTEIN KINASE KINASE KINASE 20-RELATED"/>
    <property type="match status" value="1"/>
</dbReference>
<evidence type="ECO:0000256" key="5">
    <source>
        <dbReference type="SAM" id="MobiDB-lite"/>
    </source>
</evidence>
<protein>
    <submittedName>
        <fullName evidence="8">Serine/threonine protein kinase</fullName>
    </submittedName>
</protein>
<evidence type="ECO:0000256" key="4">
    <source>
        <dbReference type="ARBA" id="ARBA00022840"/>
    </source>
</evidence>
<evidence type="ECO:0000313" key="8">
    <source>
        <dbReference type="EMBL" id="CAL93873.1"/>
    </source>
</evidence>
<dbReference type="eggNOG" id="COG1639">
    <property type="taxonomic scope" value="Bacteria"/>
</dbReference>
<dbReference type="STRING" id="62928.azo1256"/>
<gene>
    <name evidence="8" type="ordered locus">azo1256</name>
</gene>
<dbReference type="InterPro" id="IPR029016">
    <property type="entry name" value="GAF-like_dom_sf"/>
</dbReference>
<dbReference type="SUPFAM" id="SSF55781">
    <property type="entry name" value="GAF domain-like"/>
    <property type="match status" value="1"/>
</dbReference>
<evidence type="ECO:0000259" key="6">
    <source>
        <dbReference type="PROSITE" id="PS50011"/>
    </source>
</evidence>
<dbReference type="InterPro" id="IPR000719">
    <property type="entry name" value="Prot_kinase_dom"/>
</dbReference>
<dbReference type="Gene3D" id="1.10.3210.10">
    <property type="entry name" value="Hypothetical protein af1432"/>
    <property type="match status" value="1"/>
</dbReference>
<reference evidence="8 9" key="1">
    <citation type="journal article" date="2006" name="Nat. Biotechnol.">
        <title>Complete genome of the mutualistic, N2-fixing grass endophyte Azoarcus sp. strain BH72.</title>
        <authorList>
            <person name="Krause A."/>
            <person name="Ramakumar A."/>
            <person name="Bartels D."/>
            <person name="Battistoni F."/>
            <person name="Bekel T."/>
            <person name="Boch J."/>
            <person name="Boehm M."/>
            <person name="Friedrich F."/>
            <person name="Hurek T."/>
            <person name="Krause L."/>
            <person name="Linke B."/>
            <person name="McHardy A.C."/>
            <person name="Sarkar A."/>
            <person name="Schneiker S."/>
            <person name="Syed A.A."/>
            <person name="Thauer R."/>
            <person name="Vorhoelter F.-J."/>
            <person name="Weidner S."/>
            <person name="Puehler A."/>
            <person name="Reinhold-Hurek B."/>
            <person name="Kaiser O."/>
            <person name="Goesmann A."/>
        </authorList>
    </citation>
    <scope>NUCLEOTIDE SEQUENCE [LARGE SCALE GENOMIC DNA]</scope>
    <source>
        <strain evidence="8 9">BH72</strain>
    </source>
</reference>
<keyword evidence="1" id="KW-0808">Transferase</keyword>
<dbReference type="GO" id="GO:0004674">
    <property type="term" value="F:protein serine/threonine kinase activity"/>
    <property type="evidence" value="ECO:0007669"/>
    <property type="project" value="UniProtKB-KW"/>
</dbReference>
<dbReference type="Pfam" id="PF08668">
    <property type="entry name" value="HDOD"/>
    <property type="match status" value="1"/>
</dbReference>
<dbReference type="InterPro" id="IPR011009">
    <property type="entry name" value="Kinase-like_dom_sf"/>
</dbReference>
<dbReference type="InterPro" id="IPR013976">
    <property type="entry name" value="HDOD"/>
</dbReference>
<name>A1K4W8_AZOSB</name>
<evidence type="ECO:0000313" key="9">
    <source>
        <dbReference type="Proteomes" id="UP000002588"/>
    </source>
</evidence>
<evidence type="ECO:0000256" key="2">
    <source>
        <dbReference type="ARBA" id="ARBA00022741"/>
    </source>
</evidence>
<keyword evidence="9" id="KW-1185">Reference proteome</keyword>
<evidence type="ECO:0000256" key="3">
    <source>
        <dbReference type="ARBA" id="ARBA00022777"/>
    </source>
</evidence>
<dbReference type="PANTHER" id="PTHR43289:SF6">
    <property type="entry name" value="SERINE_THREONINE-PROTEIN KINASE NEKL-3"/>
    <property type="match status" value="1"/>
</dbReference>
<evidence type="ECO:0000256" key="1">
    <source>
        <dbReference type="ARBA" id="ARBA00022679"/>
    </source>
</evidence>
<keyword evidence="3 8" id="KW-0418">Kinase</keyword>
<dbReference type="RefSeq" id="WP_011764989.1">
    <property type="nucleotide sequence ID" value="NC_008702.1"/>
</dbReference>
<dbReference type="eggNOG" id="COG0515">
    <property type="taxonomic scope" value="Bacteria"/>
</dbReference>
<feature type="domain" description="Protein kinase" evidence="6">
    <location>
        <begin position="8"/>
        <end position="263"/>
    </location>
</feature>
<dbReference type="Gene3D" id="3.30.200.20">
    <property type="entry name" value="Phosphorylase Kinase, domain 1"/>
    <property type="match status" value="1"/>
</dbReference>